<keyword evidence="3" id="KW-1185">Reference proteome</keyword>
<protein>
    <submittedName>
        <fullName evidence="2">Low temperature requirement protein LtrA</fullName>
    </submittedName>
</protein>
<feature type="transmembrane region" description="Helical" evidence="1">
    <location>
        <begin position="144"/>
        <end position="177"/>
    </location>
</feature>
<proteinExistence type="predicted"/>
<feature type="transmembrane region" description="Helical" evidence="1">
    <location>
        <begin position="257"/>
        <end position="280"/>
    </location>
</feature>
<dbReference type="PANTHER" id="PTHR36840">
    <property type="entry name" value="BLL5714 PROTEIN"/>
    <property type="match status" value="1"/>
</dbReference>
<dbReference type="PANTHER" id="PTHR36840:SF1">
    <property type="entry name" value="BLL5714 PROTEIN"/>
    <property type="match status" value="1"/>
</dbReference>
<keyword evidence="1" id="KW-1133">Transmembrane helix</keyword>
<dbReference type="RefSeq" id="WP_006739150.1">
    <property type="nucleotide sequence ID" value="NZ_AEUZ02000001.1"/>
</dbReference>
<comment type="caution">
    <text evidence="2">The sequence shown here is derived from an EMBL/GenBank/DDBJ whole genome shotgun (WGS) entry which is preliminary data.</text>
</comment>
<keyword evidence="1" id="KW-0472">Membrane</keyword>
<dbReference type="AlphaFoldDB" id="G5KE72"/>
<feature type="transmembrane region" description="Helical" evidence="1">
    <location>
        <begin position="343"/>
        <end position="363"/>
    </location>
</feature>
<dbReference type="eggNOG" id="COG4292">
    <property type="taxonomic scope" value="Bacteria"/>
</dbReference>
<name>G5KE72_9STRE</name>
<organism evidence="2 3">
    <name type="scientific">Streptococcus urinalis 2285-97</name>
    <dbReference type="NCBI Taxonomy" id="764291"/>
    <lineage>
        <taxon>Bacteria</taxon>
        <taxon>Bacillati</taxon>
        <taxon>Bacillota</taxon>
        <taxon>Bacilli</taxon>
        <taxon>Lactobacillales</taxon>
        <taxon>Streptococcaceae</taxon>
        <taxon>Streptococcus</taxon>
    </lineage>
</organism>
<dbReference type="Pfam" id="PF06772">
    <property type="entry name" value="LtrA"/>
    <property type="match status" value="1"/>
</dbReference>
<feature type="transmembrane region" description="Helical" evidence="1">
    <location>
        <begin position="286"/>
        <end position="308"/>
    </location>
</feature>
<dbReference type="STRING" id="764291.STRUR_2010"/>
<evidence type="ECO:0000256" key="1">
    <source>
        <dbReference type="SAM" id="Phobius"/>
    </source>
</evidence>
<sequence length="386" mass="44401">MPKQLSKRVSNYELFFDLSMVMAISNLTSSIHISHLIFSNLFAFIMVSVILLNVWYNELFYYNKYGDSRRIDIFTVVALMFVMGNLALNFNFGMVKMTAGTHRVIWFNSLLILAYLIIALQFFLKGRVLGFNNDIKTHIVRLLVAAVSLIPFAVGLIGASPVTSLIYLIPFISHYLIRFDKNADRNGLNFPHMMERMQLMTILVFGETVIAIIQTYPLSSHPIDSILLFLGMALLFMFYMTQTFLSIDHHSNREASLLFFAHLLIFLGVNFFTVGIEFLVDAHHASIGHWLFLFGVLLYFIGVLSTAIYNQELYRFNKSAWFLFIFIILLSGIVIALSGTRVWLLGLILIISAHSISRLNMLFRRKTRERNHIAHPDPTKNRRDFS</sequence>
<evidence type="ECO:0000313" key="2">
    <source>
        <dbReference type="EMBL" id="EHJ56390.1"/>
    </source>
</evidence>
<feature type="transmembrane region" description="Helical" evidence="1">
    <location>
        <begin position="36"/>
        <end position="56"/>
    </location>
</feature>
<dbReference type="InterPro" id="IPR010640">
    <property type="entry name" value="Low_temperature_requirement_A"/>
</dbReference>
<reference evidence="2 3" key="1">
    <citation type="journal article" date="2014" name="Int. J. Syst. Evol. Microbiol.">
        <title>Phylogenomics and the dynamic genome evolution of the genus Streptococcus.</title>
        <authorList>
            <consortium name="The Broad Institute Genome Sequencing Platform"/>
            <person name="Richards V.P."/>
            <person name="Palmer S.R."/>
            <person name="Pavinski Bitar P.D."/>
            <person name="Qin X."/>
            <person name="Weinstock G.M."/>
            <person name="Highlander S.K."/>
            <person name="Town C.D."/>
            <person name="Burne R.A."/>
            <person name="Stanhope M.J."/>
        </authorList>
    </citation>
    <scope>NUCLEOTIDE SEQUENCE [LARGE SCALE GENOMIC DNA]</scope>
    <source>
        <strain evidence="2 3">2285-97</strain>
    </source>
</reference>
<feature type="transmembrane region" description="Helical" evidence="1">
    <location>
        <begin position="71"/>
        <end position="92"/>
    </location>
</feature>
<feature type="transmembrane region" description="Helical" evidence="1">
    <location>
        <begin position="104"/>
        <end position="124"/>
    </location>
</feature>
<gene>
    <name evidence="2" type="primary">ltrA_2</name>
    <name evidence="2" type="ORF">STRUR_2010</name>
</gene>
<feature type="transmembrane region" description="Helical" evidence="1">
    <location>
        <begin position="320"/>
        <end position="337"/>
    </location>
</feature>
<feature type="transmembrane region" description="Helical" evidence="1">
    <location>
        <begin position="198"/>
        <end position="219"/>
    </location>
</feature>
<keyword evidence="1" id="KW-0812">Transmembrane</keyword>
<feature type="transmembrane region" description="Helical" evidence="1">
    <location>
        <begin position="225"/>
        <end position="245"/>
    </location>
</feature>
<dbReference type="EMBL" id="AEUZ02000001">
    <property type="protein sequence ID" value="EHJ56390.1"/>
    <property type="molecule type" value="Genomic_DNA"/>
</dbReference>
<evidence type="ECO:0000313" key="3">
    <source>
        <dbReference type="Proteomes" id="UP000005388"/>
    </source>
</evidence>
<accession>G5KE72</accession>
<dbReference type="Proteomes" id="UP000005388">
    <property type="component" value="Unassembled WGS sequence"/>
</dbReference>